<evidence type="ECO:0000256" key="7">
    <source>
        <dbReference type="SAM" id="Phobius"/>
    </source>
</evidence>
<dbReference type="OrthoDB" id="9811110at2"/>
<comment type="subcellular location">
    <subcellularLocation>
        <location evidence="1">Cell membrane</location>
        <topology evidence="1">Multi-pass membrane protein</topology>
    </subcellularLocation>
</comment>
<feature type="transmembrane region" description="Helical" evidence="7">
    <location>
        <begin position="209"/>
        <end position="229"/>
    </location>
</feature>
<accession>A1ZRD0</accession>
<feature type="transmembrane region" description="Helical" evidence="7">
    <location>
        <begin position="66"/>
        <end position="89"/>
    </location>
</feature>
<feature type="transmembrane region" description="Helical" evidence="7">
    <location>
        <begin position="180"/>
        <end position="203"/>
    </location>
</feature>
<evidence type="ECO:0000256" key="3">
    <source>
        <dbReference type="ARBA" id="ARBA00022475"/>
    </source>
</evidence>
<evidence type="ECO:0000313" key="9">
    <source>
        <dbReference type="Proteomes" id="UP000004095"/>
    </source>
</evidence>
<dbReference type="PIRSF" id="PIRSF006603">
    <property type="entry name" value="DinF"/>
    <property type="match status" value="1"/>
</dbReference>
<protein>
    <submittedName>
        <fullName evidence="8">Na+ driven multidrug efflux pump, putative</fullName>
    </submittedName>
</protein>
<feature type="transmembrane region" description="Helical" evidence="7">
    <location>
        <begin position="291"/>
        <end position="311"/>
    </location>
</feature>
<feature type="transmembrane region" description="Helical" evidence="7">
    <location>
        <begin position="250"/>
        <end position="271"/>
    </location>
</feature>
<dbReference type="GO" id="GO:0015297">
    <property type="term" value="F:antiporter activity"/>
    <property type="evidence" value="ECO:0007669"/>
    <property type="project" value="InterPro"/>
</dbReference>
<dbReference type="EMBL" id="AAWS01000027">
    <property type="protein sequence ID" value="EAY27020.1"/>
    <property type="molecule type" value="Genomic_DNA"/>
</dbReference>
<dbReference type="Proteomes" id="UP000004095">
    <property type="component" value="Unassembled WGS sequence"/>
</dbReference>
<dbReference type="Pfam" id="PF01554">
    <property type="entry name" value="MatE"/>
    <property type="match status" value="2"/>
</dbReference>
<evidence type="ECO:0000256" key="6">
    <source>
        <dbReference type="ARBA" id="ARBA00023136"/>
    </source>
</evidence>
<dbReference type="GO" id="GO:0005886">
    <property type="term" value="C:plasma membrane"/>
    <property type="evidence" value="ECO:0007669"/>
    <property type="project" value="UniProtKB-SubCell"/>
</dbReference>
<feature type="transmembrane region" description="Helical" evidence="7">
    <location>
        <begin position="101"/>
        <end position="126"/>
    </location>
</feature>
<name>A1ZRD0_MICM2</name>
<feature type="transmembrane region" description="Helical" evidence="7">
    <location>
        <begin position="27"/>
        <end position="46"/>
    </location>
</feature>
<evidence type="ECO:0000256" key="2">
    <source>
        <dbReference type="ARBA" id="ARBA00022448"/>
    </source>
</evidence>
<dbReference type="RefSeq" id="WP_004156360.1">
    <property type="nucleotide sequence ID" value="NZ_AAWS01000027.1"/>
</dbReference>
<dbReference type="PANTHER" id="PTHR43823">
    <property type="entry name" value="SPORULATION PROTEIN YKVU"/>
    <property type="match status" value="1"/>
</dbReference>
<keyword evidence="6 7" id="KW-0472">Membrane</keyword>
<feature type="transmembrane region" description="Helical" evidence="7">
    <location>
        <begin position="323"/>
        <end position="347"/>
    </location>
</feature>
<dbReference type="PANTHER" id="PTHR43823:SF3">
    <property type="entry name" value="MULTIDRUG EXPORT PROTEIN MEPA"/>
    <property type="match status" value="1"/>
</dbReference>
<organism evidence="8 9">
    <name type="scientific">Microscilla marina ATCC 23134</name>
    <dbReference type="NCBI Taxonomy" id="313606"/>
    <lineage>
        <taxon>Bacteria</taxon>
        <taxon>Pseudomonadati</taxon>
        <taxon>Bacteroidota</taxon>
        <taxon>Cytophagia</taxon>
        <taxon>Cytophagales</taxon>
        <taxon>Microscillaceae</taxon>
        <taxon>Microscilla</taxon>
    </lineage>
</organism>
<dbReference type="InterPro" id="IPR051327">
    <property type="entry name" value="MATE_MepA_subfamily"/>
</dbReference>
<keyword evidence="3" id="KW-1003">Cell membrane</keyword>
<keyword evidence="2" id="KW-0813">Transport</keyword>
<proteinExistence type="predicted"/>
<dbReference type="AlphaFoldDB" id="A1ZRD0"/>
<dbReference type="InterPro" id="IPR048279">
    <property type="entry name" value="MdtK-like"/>
</dbReference>
<gene>
    <name evidence="8" type="ORF">M23134_04708</name>
</gene>
<dbReference type="GO" id="GO:0042910">
    <property type="term" value="F:xenobiotic transmembrane transporter activity"/>
    <property type="evidence" value="ECO:0007669"/>
    <property type="project" value="InterPro"/>
</dbReference>
<feature type="transmembrane region" description="Helical" evidence="7">
    <location>
        <begin position="374"/>
        <end position="392"/>
    </location>
</feature>
<feature type="transmembrane region" description="Helical" evidence="7">
    <location>
        <begin position="148"/>
        <end position="168"/>
    </location>
</feature>
<evidence type="ECO:0000256" key="1">
    <source>
        <dbReference type="ARBA" id="ARBA00004651"/>
    </source>
</evidence>
<keyword evidence="9" id="KW-1185">Reference proteome</keyword>
<evidence type="ECO:0000256" key="5">
    <source>
        <dbReference type="ARBA" id="ARBA00022989"/>
    </source>
</evidence>
<feature type="transmembrane region" description="Helical" evidence="7">
    <location>
        <begin position="431"/>
        <end position="451"/>
    </location>
</feature>
<sequence length="467" mass="51097">MTLKLKNTSPEKPAIDLSKTPVSRLFFSYYFPAVVSMLSVTVHQIADGLILGQKVGKDGVAAIGLYAPVLIIFIAIVLMLMIGGGILFAKNIGLGRPDKALEVFQFATTISLVLGGIVALSAPWLAEPMTRLLAGNESGKVFTYTLDYTFWALLWLPIFLLRVLWGGFTNNDQAPKVSRNATLLASVCNIGLDLLFVMVFNWGVAGASIATGISLLIALLYIGFYIAKGKKNLHFQGFRLRFRLGEWQQFFLLGLPSFASEIAFAVGFIIVNQSLIGYGKLAVAAFGVINYLSFIFFRFLVAVFIAMQPIISFNVGAGKPDRVLAILKFCMLFALGLGCFITLLGSFTSQPLLHLFSGNASSAFYELANPAFSIYFWLFVGLGVNNVLSLYLQTIGKTLLAIAMNVTRSIGLVLLFVWFLPSVMGIHGIWAAKPVAELATILLMGAFTLVYRKHYYSHDAIVQQNKN</sequence>
<reference evidence="8 9" key="1">
    <citation type="submission" date="2007-01" db="EMBL/GenBank/DDBJ databases">
        <authorList>
            <person name="Haygood M."/>
            <person name="Podell S."/>
            <person name="Anderson C."/>
            <person name="Hopkinson B."/>
            <person name="Roe K."/>
            <person name="Barbeau K."/>
            <person name="Gaasterland T."/>
            <person name="Ferriera S."/>
            <person name="Johnson J."/>
            <person name="Kravitz S."/>
            <person name="Beeson K."/>
            <person name="Sutton G."/>
            <person name="Rogers Y.-H."/>
            <person name="Friedman R."/>
            <person name="Frazier M."/>
            <person name="Venter J.C."/>
        </authorList>
    </citation>
    <scope>NUCLEOTIDE SEQUENCE [LARGE SCALE GENOMIC DNA]</scope>
    <source>
        <strain evidence="8 9">ATCC 23134</strain>
    </source>
</reference>
<comment type="caution">
    <text evidence="8">The sequence shown here is derived from an EMBL/GenBank/DDBJ whole genome shotgun (WGS) entry which is preliminary data.</text>
</comment>
<dbReference type="eggNOG" id="COG0534">
    <property type="taxonomic scope" value="Bacteria"/>
</dbReference>
<keyword evidence="4 7" id="KW-0812">Transmembrane</keyword>
<evidence type="ECO:0000313" key="8">
    <source>
        <dbReference type="EMBL" id="EAY27020.1"/>
    </source>
</evidence>
<dbReference type="InterPro" id="IPR002528">
    <property type="entry name" value="MATE_fam"/>
</dbReference>
<evidence type="ECO:0000256" key="4">
    <source>
        <dbReference type="ARBA" id="ARBA00022692"/>
    </source>
</evidence>
<keyword evidence="5 7" id="KW-1133">Transmembrane helix</keyword>